<dbReference type="InterPro" id="IPR008266">
    <property type="entry name" value="Tyr_kinase_AS"/>
</dbReference>
<organism evidence="6 7">
    <name type="scientific">Bombardia bombarda</name>
    <dbReference type="NCBI Taxonomy" id="252184"/>
    <lineage>
        <taxon>Eukaryota</taxon>
        <taxon>Fungi</taxon>
        <taxon>Dikarya</taxon>
        <taxon>Ascomycota</taxon>
        <taxon>Pezizomycotina</taxon>
        <taxon>Sordariomycetes</taxon>
        <taxon>Sordariomycetidae</taxon>
        <taxon>Sordariales</taxon>
        <taxon>Lasiosphaeriaceae</taxon>
        <taxon>Bombardia</taxon>
    </lineage>
</organism>
<dbReference type="PANTHER" id="PTHR38248">
    <property type="entry name" value="FUNK1 6"/>
    <property type="match status" value="1"/>
</dbReference>
<dbReference type="Proteomes" id="UP001174934">
    <property type="component" value="Unassembled WGS sequence"/>
</dbReference>
<dbReference type="AlphaFoldDB" id="A0AA39XK07"/>
<dbReference type="GO" id="GO:0004674">
    <property type="term" value="F:protein serine/threonine kinase activity"/>
    <property type="evidence" value="ECO:0007669"/>
    <property type="project" value="UniProtKB-EC"/>
</dbReference>
<protein>
    <recommendedName>
        <fullName evidence="1">non-specific serine/threonine protein kinase</fullName>
        <ecNumber evidence="1">2.7.11.1</ecNumber>
    </recommendedName>
</protein>
<dbReference type="PANTHER" id="PTHR38248:SF2">
    <property type="entry name" value="FUNK1 11"/>
    <property type="match status" value="1"/>
</dbReference>
<feature type="region of interest" description="Disordered" evidence="4">
    <location>
        <begin position="459"/>
        <end position="514"/>
    </location>
</feature>
<evidence type="ECO:0000256" key="4">
    <source>
        <dbReference type="SAM" id="MobiDB-lite"/>
    </source>
</evidence>
<comment type="caution">
    <text evidence="6">The sequence shown here is derived from an EMBL/GenBank/DDBJ whole genome shotgun (WGS) entry which is preliminary data.</text>
</comment>
<evidence type="ECO:0000256" key="2">
    <source>
        <dbReference type="ARBA" id="ARBA00047899"/>
    </source>
</evidence>
<sequence>MVDQTRSEIIKSNPIGRGLDAFRVSFDSICEDRNITCTPDALDQLAQDGLRTSRLLSSRGGGKNLFSDIAKLNAAVNSDDFDFDRIRPLLNAVLADKPDSVIWDQVYNAVTESTPPPRPIASSLQQTPWLRNTSSFANSSEHRKYVDDVLKEELGPMYAGLRDFDQIYFGGVADLETASEAFFKQCIKSNDPLFDDGWTGWPKDANQDDVLNWFADFSMRLSTFAEAYKSNPVRQRRPLARPNEPIDGSIAKRKMDVGFVNDSKARKDSRCHWSQILVPGELKSNPSADKASEAWLDLGRYAREVLAAQYTRRFVLGFTICGSLMRIWEFDRLGLGFDPTIITSGDKRYIDVELNGQTKRLIIDRRMKRAPCIAGQATTCWKAHCEGDPQTSLVIKDSWQYTEREEEGELLREATDRGVVNVARYYHHETVQVSGLDDDIQTNVRKGLDVTTAENYRAGRAAMSRNTSIATPRKGRSTAGVKRSSSQTGAPLPPSKRSCSASPTKPAGSPLPNRVHRRVVLRDFGGPIYKASSRAALLRGLEGCIEGHESLHEAGFLHRDISINNLMINEDNNNTSWPSFLIDLDLAIKEQREVVSGAKGKTGTRAFMAIGALLGEQHSFMHDLESFFWVLFWICVHYEGPGQGRVVPRFDKWNTVDTEELASSKKGVISDEEDFLKITEENFTVYYQALIPWVNRLRRKVFPKGERWKRSEPGLYASMKEILREARMDSKVLAES</sequence>
<comment type="catalytic activity">
    <reaction evidence="3">
        <text>L-seryl-[protein] + ATP = O-phospho-L-seryl-[protein] + ADP + H(+)</text>
        <dbReference type="Rhea" id="RHEA:17989"/>
        <dbReference type="Rhea" id="RHEA-COMP:9863"/>
        <dbReference type="Rhea" id="RHEA-COMP:11604"/>
        <dbReference type="ChEBI" id="CHEBI:15378"/>
        <dbReference type="ChEBI" id="CHEBI:29999"/>
        <dbReference type="ChEBI" id="CHEBI:30616"/>
        <dbReference type="ChEBI" id="CHEBI:83421"/>
        <dbReference type="ChEBI" id="CHEBI:456216"/>
        <dbReference type="EC" id="2.7.11.1"/>
    </reaction>
</comment>
<evidence type="ECO:0000259" key="5">
    <source>
        <dbReference type="Pfam" id="PF17667"/>
    </source>
</evidence>
<dbReference type="Pfam" id="PF17667">
    <property type="entry name" value="Pkinase_fungal"/>
    <property type="match status" value="2"/>
</dbReference>
<dbReference type="InterPro" id="IPR011009">
    <property type="entry name" value="Kinase-like_dom_sf"/>
</dbReference>
<evidence type="ECO:0000256" key="1">
    <source>
        <dbReference type="ARBA" id="ARBA00012513"/>
    </source>
</evidence>
<accession>A0AA39XK07</accession>
<keyword evidence="7" id="KW-1185">Reference proteome</keyword>
<reference evidence="6" key="1">
    <citation type="submission" date="2023-06" db="EMBL/GenBank/DDBJ databases">
        <title>Genome-scale phylogeny and comparative genomics of the fungal order Sordariales.</title>
        <authorList>
            <consortium name="Lawrence Berkeley National Laboratory"/>
            <person name="Hensen N."/>
            <person name="Bonometti L."/>
            <person name="Westerberg I."/>
            <person name="Brannstrom I.O."/>
            <person name="Guillou S."/>
            <person name="Cros-Aarteil S."/>
            <person name="Calhoun S."/>
            <person name="Haridas S."/>
            <person name="Kuo A."/>
            <person name="Mondo S."/>
            <person name="Pangilinan J."/>
            <person name="Riley R."/>
            <person name="LaButti K."/>
            <person name="Andreopoulos B."/>
            <person name="Lipzen A."/>
            <person name="Chen C."/>
            <person name="Yanf M."/>
            <person name="Daum C."/>
            <person name="Ng V."/>
            <person name="Clum A."/>
            <person name="Steindorff A."/>
            <person name="Ohm R."/>
            <person name="Martin F."/>
            <person name="Silar P."/>
            <person name="Natvig D."/>
            <person name="Lalanne C."/>
            <person name="Gautier V."/>
            <person name="Ament-velasquez S.L."/>
            <person name="Kruys A."/>
            <person name="Hutchinson M.I."/>
            <person name="Powell A.J."/>
            <person name="Barry K."/>
            <person name="Miller A.N."/>
            <person name="Grigoriev I.V."/>
            <person name="Debuchy R."/>
            <person name="Gladieux P."/>
            <person name="Thoren M.H."/>
            <person name="Johannesson H."/>
        </authorList>
    </citation>
    <scope>NUCLEOTIDE SEQUENCE</scope>
    <source>
        <strain evidence="6">SMH3391-2</strain>
    </source>
</reference>
<evidence type="ECO:0000313" key="6">
    <source>
        <dbReference type="EMBL" id="KAK0635431.1"/>
    </source>
</evidence>
<dbReference type="Gene3D" id="1.10.510.10">
    <property type="entry name" value="Transferase(Phosphotransferase) domain 1"/>
    <property type="match status" value="1"/>
</dbReference>
<name>A0AA39XK07_9PEZI</name>
<feature type="domain" description="Fungal-type protein kinase" evidence="5">
    <location>
        <begin position="254"/>
        <end position="334"/>
    </location>
</feature>
<evidence type="ECO:0000256" key="3">
    <source>
        <dbReference type="ARBA" id="ARBA00048679"/>
    </source>
</evidence>
<dbReference type="SUPFAM" id="SSF56112">
    <property type="entry name" value="Protein kinase-like (PK-like)"/>
    <property type="match status" value="1"/>
</dbReference>
<dbReference type="PROSITE" id="PS00109">
    <property type="entry name" value="PROTEIN_KINASE_TYR"/>
    <property type="match status" value="1"/>
</dbReference>
<dbReference type="EC" id="2.7.11.1" evidence="1"/>
<dbReference type="InterPro" id="IPR040976">
    <property type="entry name" value="Pkinase_fungal"/>
</dbReference>
<feature type="domain" description="Fungal-type protein kinase" evidence="5">
    <location>
        <begin position="335"/>
        <end position="635"/>
    </location>
</feature>
<comment type="catalytic activity">
    <reaction evidence="2">
        <text>L-threonyl-[protein] + ATP = O-phospho-L-threonyl-[protein] + ADP + H(+)</text>
        <dbReference type="Rhea" id="RHEA:46608"/>
        <dbReference type="Rhea" id="RHEA-COMP:11060"/>
        <dbReference type="Rhea" id="RHEA-COMP:11605"/>
        <dbReference type="ChEBI" id="CHEBI:15378"/>
        <dbReference type="ChEBI" id="CHEBI:30013"/>
        <dbReference type="ChEBI" id="CHEBI:30616"/>
        <dbReference type="ChEBI" id="CHEBI:61977"/>
        <dbReference type="ChEBI" id="CHEBI:456216"/>
        <dbReference type="EC" id="2.7.11.1"/>
    </reaction>
</comment>
<proteinExistence type="predicted"/>
<evidence type="ECO:0000313" key="7">
    <source>
        <dbReference type="Proteomes" id="UP001174934"/>
    </source>
</evidence>
<dbReference type="EMBL" id="JAULSR010000001">
    <property type="protein sequence ID" value="KAK0635431.1"/>
    <property type="molecule type" value="Genomic_DNA"/>
</dbReference>
<gene>
    <name evidence="6" type="ORF">B0T17DRAFT_612297</name>
</gene>